<dbReference type="Proteomes" id="UP001620626">
    <property type="component" value="Unassembled WGS sequence"/>
</dbReference>
<accession>A0ABD2MD01</accession>
<dbReference type="EMBL" id="JBICBT010000066">
    <property type="protein sequence ID" value="KAL3124570.1"/>
    <property type="molecule type" value="Genomic_DNA"/>
</dbReference>
<sequence length="198" mass="22913">MPLTFFNVWPTSNKNDTFNGANLLPHEWLCVRQNATSEEINENYRKLALATHPDKNNKCSDKLFTDNDQQMQLAFEPFTAVFNKPKYQVIADQLNTMPKSAGDCTTVGYDVFLVNTLIEDAKNFALEAMFKAYKKALESKFVCKVREANAFGRHLLLPQSDDRMPLQCAKLLRHETRRVWQLHLIDQPMIKVIKNIYL</sequence>
<dbReference type="AlphaFoldDB" id="A0ABD2MD01"/>
<organism evidence="2 3">
    <name type="scientific">Heterodera trifolii</name>
    <dbReference type="NCBI Taxonomy" id="157864"/>
    <lineage>
        <taxon>Eukaryota</taxon>
        <taxon>Metazoa</taxon>
        <taxon>Ecdysozoa</taxon>
        <taxon>Nematoda</taxon>
        <taxon>Chromadorea</taxon>
        <taxon>Rhabditida</taxon>
        <taxon>Tylenchina</taxon>
        <taxon>Tylenchomorpha</taxon>
        <taxon>Tylenchoidea</taxon>
        <taxon>Heteroderidae</taxon>
        <taxon>Heteroderinae</taxon>
        <taxon>Heterodera</taxon>
    </lineage>
</organism>
<evidence type="ECO:0000313" key="3">
    <source>
        <dbReference type="Proteomes" id="UP001620626"/>
    </source>
</evidence>
<comment type="caution">
    <text evidence="2">The sequence shown here is derived from an EMBL/GenBank/DDBJ whole genome shotgun (WGS) entry which is preliminary data.</text>
</comment>
<dbReference type="CDD" id="cd06257">
    <property type="entry name" value="DnaJ"/>
    <property type="match status" value="1"/>
</dbReference>
<keyword evidence="3" id="KW-1185">Reference proteome</keyword>
<evidence type="ECO:0000259" key="1">
    <source>
        <dbReference type="PROSITE" id="PS50076"/>
    </source>
</evidence>
<dbReference type="SUPFAM" id="SSF46565">
    <property type="entry name" value="Chaperone J-domain"/>
    <property type="match status" value="1"/>
</dbReference>
<dbReference type="Gene3D" id="1.10.287.110">
    <property type="entry name" value="DnaJ domain"/>
    <property type="match status" value="1"/>
</dbReference>
<dbReference type="Pfam" id="PF00226">
    <property type="entry name" value="DnaJ"/>
    <property type="match status" value="1"/>
</dbReference>
<dbReference type="PROSITE" id="PS50076">
    <property type="entry name" value="DNAJ_2"/>
    <property type="match status" value="1"/>
</dbReference>
<dbReference type="InterPro" id="IPR001623">
    <property type="entry name" value="DnaJ_domain"/>
</dbReference>
<protein>
    <recommendedName>
        <fullName evidence="1">J domain-containing protein</fullName>
    </recommendedName>
</protein>
<feature type="domain" description="J" evidence="1">
    <location>
        <begin position="24"/>
        <end position="113"/>
    </location>
</feature>
<dbReference type="InterPro" id="IPR036869">
    <property type="entry name" value="J_dom_sf"/>
</dbReference>
<name>A0ABD2MD01_9BILA</name>
<proteinExistence type="predicted"/>
<evidence type="ECO:0000313" key="2">
    <source>
        <dbReference type="EMBL" id="KAL3124570.1"/>
    </source>
</evidence>
<reference evidence="2 3" key="1">
    <citation type="submission" date="2024-10" db="EMBL/GenBank/DDBJ databases">
        <authorList>
            <person name="Kim D."/>
        </authorList>
    </citation>
    <scope>NUCLEOTIDE SEQUENCE [LARGE SCALE GENOMIC DNA]</scope>
    <source>
        <strain evidence="2">BH-2024</strain>
    </source>
</reference>
<gene>
    <name evidence="2" type="ORF">niasHT_010411</name>
</gene>